<feature type="chain" id="PRO_5028169504" description="Tyrosine-protein kinase receptor" evidence="19">
    <location>
        <begin position="27"/>
        <end position="2496"/>
    </location>
</feature>
<dbReference type="FunCoup" id="A0A6P9A585">
    <property type="interactions" value="70"/>
</dbReference>
<feature type="domain" description="Fibronectin type-III" evidence="21">
    <location>
        <begin position="614"/>
        <end position="714"/>
    </location>
</feature>
<dbReference type="PROSITE" id="PS00107">
    <property type="entry name" value="PROTEIN_KINASE_ATP"/>
    <property type="match status" value="1"/>
</dbReference>
<dbReference type="InterPro" id="IPR011009">
    <property type="entry name" value="Kinase-like_dom_sf"/>
</dbReference>
<keyword evidence="8 15" id="KW-0067">ATP-binding</keyword>
<evidence type="ECO:0000256" key="11">
    <source>
        <dbReference type="ARBA" id="ARBA00023137"/>
    </source>
</evidence>
<feature type="region of interest" description="Disordered" evidence="17">
    <location>
        <begin position="1899"/>
        <end position="1926"/>
    </location>
</feature>
<feature type="transmembrane region" description="Helical" evidence="18">
    <location>
        <begin position="1996"/>
        <end position="2021"/>
    </location>
</feature>
<dbReference type="PROSITE" id="PS00239">
    <property type="entry name" value="RECEPTOR_TYR_KIN_II"/>
    <property type="match status" value="1"/>
</dbReference>
<dbReference type="GO" id="GO:0005524">
    <property type="term" value="F:ATP binding"/>
    <property type="evidence" value="ECO:0007669"/>
    <property type="project" value="UniProtKB-UniRule"/>
</dbReference>
<dbReference type="SMART" id="SM00219">
    <property type="entry name" value="TyrKc"/>
    <property type="match status" value="1"/>
</dbReference>
<comment type="subcellular location">
    <subcellularLocation>
        <location evidence="1">Membrane</location>
        <topology evidence="1">Single-pass membrane protein</topology>
    </subcellularLocation>
</comment>
<dbReference type="InterPro" id="IPR011042">
    <property type="entry name" value="6-blade_b-propeller_TolB-like"/>
</dbReference>
<dbReference type="GO" id="GO:0004714">
    <property type="term" value="F:transmembrane receptor protein tyrosine kinase activity"/>
    <property type="evidence" value="ECO:0007669"/>
    <property type="project" value="UniProtKB-EC"/>
</dbReference>
<dbReference type="PROSITE" id="PS50011">
    <property type="entry name" value="PROTEIN_KINASE_DOM"/>
    <property type="match status" value="1"/>
</dbReference>
<dbReference type="EC" id="2.7.10.1" evidence="16"/>
<dbReference type="OrthoDB" id="65481at2759"/>
<evidence type="ECO:0000256" key="7">
    <source>
        <dbReference type="ARBA" id="ARBA00022777"/>
    </source>
</evidence>
<dbReference type="Gene3D" id="3.30.200.20">
    <property type="entry name" value="Phosphorylase Kinase, domain 1"/>
    <property type="match status" value="1"/>
</dbReference>
<feature type="region of interest" description="Disordered" evidence="17">
    <location>
        <begin position="2409"/>
        <end position="2433"/>
    </location>
</feature>
<dbReference type="InterPro" id="IPR008266">
    <property type="entry name" value="Tyr_kinase_AS"/>
</dbReference>
<evidence type="ECO:0000256" key="19">
    <source>
        <dbReference type="SAM" id="SignalP"/>
    </source>
</evidence>
<keyword evidence="12 16" id="KW-0675">Receptor</keyword>
<evidence type="ECO:0000313" key="22">
    <source>
        <dbReference type="Proteomes" id="UP000515158"/>
    </source>
</evidence>
<keyword evidence="22" id="KW-1185">Reference proteome</keyword>
<sequence>MAPTAVLLQQALSALLLLVVLSALQSDCLQLCADRCPFQNKTDDGLLDAAGCGSECRIEQCGLGCRSWQDALQTSCQTVCNGTQELLLPKELYCVMGCNDAVNTYFQRLKEEIGVPPAPALVADSLTSHSLSLEWDGSVDGSRFANVSYLVQWRYEELAAAWQYCRNQSWGPHATAHVDNLQPYSKYRFRVALLLPGGHSGGELVVSAPSVVISTLASGVPSSPPTITRATAVDWGRVSVSWTPGRFPNGPLLSYVLHVSELPAGYSALKDVPASESPDFYMFQNLLPGRNYSVSVAMRNGVGEGPAATAVVSTPPQPEPAVLDDKKQPALVLAASRTVTRQSADLLDEPVVVYRAQGTHTITGLALHVAKRLLFVSDSSGVVWRASLDGEDAAVAILRPTQSRVLPQALSVDWLNDLVYMVGQLVQEGQDAAPTWQVSRASLDGRGLTVAVAGLPSRPLHVQVDPYNGFLFWVLGGPRGGLYRLDLAEVSNGIKHETKPSVLLEDPHLGAFVVDHANFRLLVPHHANNTVLAVSLDGREVADLRRNTQQAMFRNVVSLAMAGGLFFWTNGREVLTEEYHAGQDAYFHNTYPNPADRSFVSVCVDGAAAQPVPVPVNPPIAVQAVLGAALAKASWRAPHLLGGQGRGAWQDWSYILSVRDEARGDTLEHRDVNATWCTVHGLREDTPYVVKAAAYTSAGVGPWSSEFRARTLRSYPPPATVLWSAAEGLLRSDVTADRVEVLVDANSLRDARSAAPFHAAGLAWWRDRVYLAANTSMVYVYNLTSRELARLPHLDNVGSIAVDWVGQRLYWSNPKQQLITRGNLLGGQQEPLPILTVAKELLVDAANAFLYWSTGHGVESARLNGKGRRTYYPAELFSGKHVMGLTLAPDSQSLYWVVRSYEGSALFSAPTADALRLPPGKAVEPTQVAQLFVGMQGPLCYFSHHLLWLQDDRNAVIGDLSGQNAAIISGGGTSLSHLHTVAVQDPDQQRVPGDSPADVDVIPKAVAQSSIRVSGSWESFNISWNAVTNVNYGQVFYEVKIRDGTGKEMTQETMHVSVRCCGGQPPPYTELDVTVRALTFWGAAPAARARLHSPAARPREPHNPRVFVTYQPGPRRWHHDATNITALFRWDPPRQPNGPVHKYLVKYWYSRPVGDLHMCEPVVLPADKLEYEATVLEHNCTYYFQVQAFTEAGSGAPSHPVSANTGAERPVPRLLLATVHALMLEDCDRRAETTLLRATATPIDLTFLHSKAAEGQGRVLWLSETQELRAASFDGRNKTKLAGLSGAALSVAVDWVGRAVFWSELDESAGGSASVVRRLQLDRDSATPVTPVTVLRREGVVRQLAAAPLNSTLVWVEDGVLMASGLDGSSPRRFFSRTASLERRRRACTCPASTRVGPALSLDHSDAGRPRVVWVDEGRGGDVVAADLDACACSVLVNARALREAGLEAGLPPSAVAADGERVYWANASLGRVYSAPKAHDAHAVHAVHAVGLQIQAPQGAQTSHGLTARELSGVRRIAALGSHLQPYPAEHCLTPSQPAGAVMLVARNSTSVRLRLPTPLRPPQCRGVSLAPVMSTLYHGRPQDCGADRARCDVTVTYDDEVEVSGLEPFTEHVFLVAQANFYTGQRAVVPGPTVVFQTAAGAPSPPRDVRLRAEDPSTVRVWWRSPERLHAESVWYELHWRAEGPRGTSGQDVVPDQGGKDLHTATLTKLAAGQTYAVWVRAHAHANALGQDDEAAHSDSAVAVVRTLPEPGPLRLVVTTPYSLTVSWSDVPANASLQSCALQYCVTGTSACRTVALSQPDGTPVLVQGLQPKTNYTMRLELTFPHSTQTFLWPGDARFTFQTHGDRPSPPGTPIIQHLHRAVYQVTWLPSEPNGAPVEAYTLQGWVRRKSAHNELDLQDKQDAEWPPRSRRQADPQADSASDLAQPDEPLWETFYNGSDNFWIMSELGAGALLGAQFVFRVRALNEHGWSNWSAESRSFDLSEAALLADQQELGVVLGIAIPGVIAFCFVAALIFLCVNRRREQEKKALQASGAVGAAGVGGVGGHGGHGALDVELATLRELPRRGNFIHRTNTLYSAYPASNPPDGPTDEEVALLPHIRRHQITLTKFLGSGAFGEVFEGNARDLADGQGVMRVAIKTLRKGATELEKSEFLKEAQLMSHFKHAHILELLGVCLDNDPNFIIMELMEGGDLLSYLRCRRPAANAGSGLSLQDLLGMCVDVARGCRYLEEMHFVHRDLACRNCLVASLDGGLDSGASGRIVKIGDFGLARDIYKNDYYRKEGEGLLPVRWMAPESLMDGVFTCQSDVWAFGVLVWEVMTLGQQPYPARTNIEVLHYVRGGGRLGRPSNCPEDLHQLMLKCWLYAPEARPTFKYCLQILEDLKAKSQSLPIPPLNLVNGGVANRGYFEDENHNSSGDSWKTGSDGGSRDRVPFLQTIPQTIPKYLELIYDGAAEERAGDGYEVPVGMPRPVTEYSNLPPAPPACPDTTLTPGTS</sequence>
<keyword evidence="7 23" id="KW-0418">Kinase</keyword>
<dbReference type="Pfam" id="PF07714">
    <property type="entry name" value="PK_Tyr_Ser-Thr"/>
    <property type="match status" value="1"/>
</dbReference>
<dbReference type="FunFam" id="1.10.510.10:FF:000341">
    <property type="entry name" value="Tyrosine-protein kinase receptor"/>
    <property type="match status" value="1"/>
</dbReference>
<dbReference type="Pfam" id="PF00041">
    <property type="entry name" value="fn3"/>
    <property type="match status" value="3"/>
</dbReference>
<evidence type="ECO:0000256" key="9">
    <source>
        <dbReference type="ARBA" id="ARBA00022989"/>
    </source>
</evidence>
<evidence type="ECO:0000256" key="12">
    <source>
        <dbReference type="ARBA" id="ARBA00023170"/>
    </source>
</evidence>
<keyword evidence="11" id="KW-0829">Tyrosine-protein kinase</keyword>
<feature type="domain" description="Fibronectin type-III" evidence="21">
    <location>
        <begin position="224"/>
        <end position="318"/>
    </location>
</feature>
<dbReference type="InterPro" id="IPR001245">
    <property type="entry name" value="Ser-Thr/Tyr_kinase_cat_dom"/>
</dbReference>
<dbReference type="InterPro" id="IPR020635">
    <property type="entry name" value="Tyr_kinase_cat_dom"/>
</dbReference>
<feature type="domain" description="Protein kinase" evidence="20">
    <location>
        <begin position="2107"/>
        <end position="2384"/>
    </location>
</feature>
<feature type="compositionally biased region" description="Basic and acidic residues" evidence="17">
    <location>
        <begin position="1899"/>
        <end position="1916"/>
    </location>
</feature>
<feature type="binding site" evidence="15">
    <location>
        <position position="2141"/>
    </location>
    <ligand>
        <name>ATP</name>
        <dbReference type="ChEBI" id="CHEBI:30616"/>
    </ligand>
</feature>
<dbReference type="Gene3D" id="1.10.510.10">
    <property type="entry name" value="Transferase(Phosphotransferase) domain 1"/>
    <property type="match status" value="1"/>
</dbReference>
<dbReference type="Gene3D" id="2.120.10.30">
    <property type="entry name" value="TolB, C-terminal domain"/>
    <property type="match status" value="3"/>
</dbReference>
<dbReference type="KEGG" id="tpal:117652378"/>
<dbReference type="PRINTS" id="PR00109">
    <property type="entry name" value="TYRKINASE"/>
</dbReference>
<feature type="domain" description="Fibronectin type-III" evidence="21">
    <location>
        <begin position="116"/>
        <end position="218"/>
    </location>
</feature>
<keyword evidence="13" id="KW-0325">Glycoprotein</keyword>
<evidence type="ECO:0000256" key="14">
    <source>
        <dbReference type="ARBA" id="ARBA00051243"/>
    </source>
</evidence>
<dbReference type="InterPro" id="IPR000719">
    <property type="entry name" value="Prot_kinase_dom"/>
</dbReference>
<evidence type="ECO:0000256" key="17">
    <source>
        <dbReference type="SAM" id="MobiDB-lite"/>
    </source>
</evidence>
<dbReference type="InterPro" id="IPR036116">
    <property type="entry name" value="FN3_sf"/>
</dbReference>
<keyword evidence="3" id="KW-0808">Transferase</keyword>
<proteinExistence type="inferred from homology"/>
<keyword evidence="9 18" id="KW-1133">Transmembrane helix</keyword>
<feature type="domain" description="Fibronectin type-III" evidence="21">
    <location>
        <begin position="1754"/>
        <end position="1848"/>
    </location>
</feature>
<dbReference type="Proteomes" id="UP000515158">
    <property type="component" value="Unplaced"/>
</dbReference>
<evidence type="ECO:0000256" key="3">
    <source>
        <dbReference type="ARBA" id="ARBA00022679"/>
    </source>
</evidence>
<dbReference type="SUPFAM" id="SSF56112">
    <property type="entry name" value="Protein kinase-like (PK-like)"/>
    <property type="match status" value="1"/>
</dbReference>
<feature type="signal peptide" evidence="19">
    <location>
        <begin position="1"/>
        <end position="26"/>
    </location>
</feature>
<evidence type="ECO:0000256" key="16">
    <source>
        <dbReference type="RuleBase" id="RU000312"/>
    </source>
</evidence>
<keyword evidence="2 16" id="KW-0597">Phosphoprotein</keyword>
<keyword evidence="4 16" id="KW-0812">Transmembrane</keyword>
<feature type="domain" description="Fibronectin type-III" evidence="21">
    <location>
        <begin position="1647"/>
        <end position="1752"/>
    </location>
</feature>
<evidence type="ECO:0000259" key="20">
    <source>
        <dbReference type="PROSITE" id="PS50011"/>
    </source>
</evidence>
<evidence type="ECO:0000256" key="10">
    <source>
        <dbReference type="ARBA" id="ARBA00023136"/>
    </source>
</evidence>
<dbReference type="CDD" id="cd00063">
    <property type="entry name" value="FN3"/>
    <property type="match status" value="6"/>
</dbReference>
<gene>
    <name evidence="23" type="primary">LOC117652378</name>
</gene>
<keyword evidence="10 18" id="KW-0472">Membrane</keyword>
<protein>
    <recommendedName>
        <fullName evidence="16">Tyrosine-protein kinase receptor</fullName>
        <ecNumber evidence="16">2.7.10.1</ecNumber>
    </recommendedName>
</protein>
<dbReference type="GO" id="GO:0007169">
    <property type="term" value="P:cell surface receptor protein tyrosine kinase signaling pathway"/>
    <property type="evidence" value="ECO:0007669"/>
    <property type="project" value="InterPro"/>
</dbReference>
<dbReference type="SMART" id="SM00060">
    <property type="entry name" value="FN3"/>
    <property type="match status" value="9"/>
</dbReference>
<evidence type="ECO:0000256" key="15">
    <source>
        <dbReference type="PROSITE-ProRule" id="PRU10141"/>
    </source>
</evidence>
<reference evidence="23" key="1">
    <citation type="submission" date="2025-08" db="UniProtKB">
        <authorList>
            <consortium name="RefSeq"/>
        </authorList>
    </citation>
    <scope>IDENTIFICATION</scope>
    <source>
        <tissue evidence="23">Total insect</tissue>
    </source>
</reference>
<dbReference type="GO" id="GO:0032006">
    <property type="term" value="P:regulation of TOR signaling"/>
    <property type="evidence" value="ECO:0007669"/>
    <property type="project" value="TreeGrafter"/>
</dbReference>
<dbReference type="CTD" id="32039"/>
<dbReference type="GO" id="GO:0005886">
    <property type="term" value="C:plasma membrane"/>
    <property type="evidence" value="ECO:0007669"/>
    <property type="project" value="TreeGrafter"/>
</dbReference>
<dbReference type="InterPro" id="IPR000033">
    <property type="entry name" value="LDLR_classB_rpt"/>
</dbReference>
<evidence type="ECO:0000256" key="18">
    <source>
        <dbReference type="SAM" id="Phobius"/>
    </source>
</evidence>
<evidence type="ECO:0000256" key="2">
    <source>
        <dbReference type="ARBA" id="ARBA00022553"/>
    </source>
</evidence>
<dbReference type="PANTHER" id="PTHR24416:SF527">
    <property type="entry name" value="PROTO-ONCOGENE TYROSINE-PROTEIN KINASE ROS"/>
    <property type="match status" value="1"/>
</dbReference>
<dbReference type="SUPFAM" id="SSF63825">
    <property type="entry name" value="YWTD domain"/>
    <property type="match status" value="3"/>
</dbReference>
<dbReference type="GeneID" id="117652378"/>
<dbReference type="SMART" id="SM00135">
    <property type="entry name" value="LY"/>
    <property type="match status" value="4"/>
</dbReference>
<dbReference type="PROSITE" id="PS00109">
    <property type="entry name" value="PROTEIN_KINASE_TYR"/>
    <property type="match status" value="1"/>
</dbReference>
<feature type="domain" description="Fibronectin type-III" evidence="21">
    <location>
        <begin position="1111"/>
        <end position="1208"/>
    </location>
</feature>
<organism evidence="23">
    <name type="scientific">Thrips palmi</name>
    <name type="common">Melon thrips</name>
    <dbReference type="NCBI Taxonomy" id="161013"/>
    <lineage>
        <taxon>Eukaryota</taxon>
        <taxon>Metazoa</taxon>
        <taxon>Ecdysozoa</taxon>
        <taxon>Arthropoda</taxon>
        <taxon>Hexapoda</taxon>
        <taxon>Insecta</taxon>
        <taxon>Pterygota</taxon>
        <taxon>Neoptera</taxon>
        <taxon>Paraneoptera</taxon>
        <taxon>Thysanoptera</taxon>
        <taxon>Terebrantia</taxon>
        <taxon>Thripoidea</taxon>
        <taxon>Thripidae</taxon>
        <taxon>Thrips</taxon>
    </lineage>
</organism>
<dbReference type="CDD" id="cd05044">
    <property type="entry name" value="PTKc_c-ros"/>
    <property type="match status" value="1"/>
</dbReference>
<evidence type="ECO:0000256" key="8">
    <source>
        <dbReference type="ARBA" id="ARBA00022840"/>
    </source>
</evidence>
<dbReference type="InParanoid" id="A0A6P9A585"/>
<evidence type="ECO:0000256" key="1">
    <source>
        <dbReference type="ARBA" id="ARBA00004167"/>
    </source>
</evidence>
<evidence type="ECO:0000256" key="6">
    <source>
        <dbReference type="ARBA" id="ARBA00022741"/>
    </source>
</evidence>
<accession>A0A6P9A585</accession>
<dbReference type="InterPro" id="IPR003961">
    <property type="entry name" value="FN3_dom"/>
</dbReference>
<dbReference type="PANTHER" id="PTHR24416">
    <property type="entry name" value="TYROSINE-PROTEIN KINASE RECEPTOR"/>
    <property type="match status" value="1"/>
</dbReference>
<evidence type="ECO:0000259" key="21">
    <source>
        <dbReference type="PROSITE" id="PS50853"/>
    </source>
</evidence>
<dbReference type="InterPro" id="IPR013783">
    <property type="entry name" value="Ig-like_fold"/>
</dbReference>
<name>A0A6P9A585_THRPL</name>
<keyword evidence="6 15" id="KW-0547">Nucleotide-binding</keyword>
<dbReference type="PROSITE" id="PS50853">
    <property type="entry name" value="FN3"/>
    <property type="match status" value="6"/>
</dbReference>
<evidence type="ECO:0000256" key="5">
    <source>
        <dbReference type="ARBA" id="ARBA00022737"/>
    </source>
</evidence>
<dbReference type="InterPro" id="IPR050122">
    <property type="entry name" value="RTK"/>
</dbReference>
<evidence type="ECO:0000256" key="13">
    <source>
        <dbReference type="ARBA" id="ARBA00023180"/>
    </source>
</evidence>
<evidence type="ECO:0000256" key="4">
    <source>
        <dbReference type="ARBA" id="ARBA00022692"/>
    </source>
</evidence>
<feature type="region of interest" description="Disordered" evidence="17">
    <location>
        <begin position="2474"/>
        <end position="2496"/>
    </location>
</feature>
<comment type="similarity">
    <text evidence="16">Belongs to the protein kinase superfamily. Tyr protein kinase family. Insulin receptor subfamily.</text>
</comment>
<dbReference type="InterPro" id="IPR017441">
    <property type="entry name" value="Protein_kinase_ATP_BS"/>
</dbReference>
<keyword evidence="5" id="KW-0677">Repeat</keyword>
<keyword evidence="19" id="KW-0732">Signal</keyword>
<dbReference type="GO" id="GO:0043235">
    <property type="term" value="C:receptor complex"/>
    <property type="evidence" value="ECO:0007669"/>
    <property type="project" value="TreeGrafter"/>
</dbReference>
<comment type="catalytic activity">
    <reaction evidence="14 16">
        <text>L-tyrosyl-[protein] + ATP = O-phospho-L-tyrosyl-[protein] + ADP + H(+)</text>
        <dbReference type="Rhea" id="RHEA:10596"/>
        <dbReference type="Rhea" id="RHEA-COMP:10136"/>
        <dbReference type="Rhea" id="RHEA-COMP:20101"/>
        <dbReference type="ChEBI" id="CHEBI:15378"/>
        <dbReference type="ChEBI" id="CHEBI:30616"/>
        <dbReference type="ChEBI" id="CHEBI:46858"/>
        <dbReference type="ChEBI" id="CHEBI:61978"/>
        <dbReference type="ChEBI" id="CHEBI:456216"/>
        <dbReference type="EC" id="2.7.10.1"/>
    </reaction>
</comment>
<evidence type="ECO:0000313" key="23">
    <source>
        <dbReference type="RefSeq" id="XP_034253128.1"/>
    </source>
</evidence>
<dbReference type="Gene3D" id="2.60.40.10">
    <property type="entry name" value="Immunoglobulins"/>
    <property type="match status" value="7"/>
</dbReference>
<dbReference type="RefSeq" id="XP_034253128.1">
    <property type="nucleotide sequence ID" value="XM_034397237.1"/>
</dbReference>
<dbReference type="SUPFAM" id="SSF49265">
    <property type="entry name" value="Fibronectin type III"/>
    <property type="match status" value="5"/>
</dbReference>
<dbReference type="InterPro" id="IPR002011">
    <property type="entry name" value="Tyr_kinase_rcpt_2_CS"/>
</dbReference>